<accession>A0A9N9UEY0</accession>
<evidence type="ECO:0000259" key="1">
    <source>
        <dbReference type="PROSITE" id="PS50206"/>
    </source>
</evidence>
<gene>
    <name evidence="2" type="ORF">CBYS24578_00017278</name>
</gene>
<feature type="domain" description="Rhodanese" evidence="1">
    <location>
        <begin position="38"/>
        <end position="138"/>
    </location>
</feature>
<organism evidence="2 3">
    <name type="scientific">Clonostachys byssicola</name>
    <dbReference type="NCBI Taxonomy" id="160290"/>
    <lineage>
        <taxon>Eukaryota</taxon>
        <taxon>Fungi</taxon>
        <taxon>Dikarya</taxon>
        <taxon>Ascomycota</taxon>
        <taxon>Pezizomycotina</taxon>
        <taxon>Sordariomycetes</taxon>
        <taxon>Hypocreomycetidae</taxon>
        <taxon>Hypocreales</taxon>
        <taxon>Bionectriaceae</taxon>
        <taxon>Clonostachys</taxon>
    </lineage>
</organism>
<comment type="caution">
    <text evidence="2">The sequence shown here is derived from an EMBL/GenBank/DDBJ whole genome shotgun (WGS) entry which is preliminary data.</text>
</comment>
<dbReference type="Proteomes" id="UP000754883">
    <property type="component" value="Unassembled WGS sequence"/>
</dbReference>
<dbReference type="SUPFAM" id="SSF52821">
    <property type="entry name" value="Rhodanese/Cell cycle control phosphatase"/>
    <property type="match status" value="1"/>
</dbReference>
<sequence>MAPPTVHWTEAYPVPSTKTPPVISREELLQWIQDGKAAGKDYLVVDLRRDDHTGGFLRGSLNLPIESLYPALPTVYNIAKASGIKTVIWYCVTSRGRGYRAAAWFGDFLASKGESEIKSVALFEGILGWALAGDKYTAHIDEFDPQAWQKDDASKHTGQLR</sequence>
<keyword evidence="3" id="KW-1185">Reference proteome</keyword>
<evidence type="ECO:0000313" key="2">
    <source>
        <dbReference type="EMBL" id="CAG9989459.1"/>
    </source>
</evidence>
<protein>
    <recommendedName>
        <fullName evidence="1">Rhodanese domain-containing protein</fullName>
    </recommendedName>
</protein>
<dbReference type="InterPro" id="IPR001763">
    <property type="entry name" value="Rhodanese-like_dom"/>
</dbReference>
<dbReference type="PROSITE" id="PS50206">
    <property type="entry name" value="RHODANESE_3"/>
    <property type="match status" value="1"/>
</dbReference>
<reference evidence="2" key="1">
    <citation type="submission" date="2021-10" db="EMBL/GenBank/DDBJ databases">
        <authorList>
            <person name="Piombo E."/>
        </authorList>
    </citation>
    <scope>NUCLEOTIDE SEQUENCE</scope>
</reference>
<evidence type="ECO:0000313" key="3">
    <source>
        <dbReference type="Proteomes" id="UP000754883"/>
    </source>
</evidence>
<proteinExistence type="predicted"/>
<dbReference type="EMBL" id="CABFNO020001466">
    <property type="protein sequence ID" value="CAG9989459.1"/>
    <property type="molecule type" value="Genomic_DNA"/>
</dbReference>
<dbReference type="InterPro" id="IPR036873">
    <property type="entry name" value="Rhodanese-like_dom_sf"/>
</dbReference>
<dbReference type="Gene3D" id="3.40.250.10">
    <property type="entry name" value="Rhodanese-like domain"/>
    <property type="match status" value="1"/>
</dbReference>
<name>A0A9N9UEY0_9HYPO</name>
<dbReference type="OrthoDB" id="8300214at2759"/>
<dbReference type="AlphaFoldDB" id="A0A9N9UEY0"/>